<dbReference type="InterPro" id="IPR036390">
    <property type="entry name" value="WH_DNA-bd_sf"/>
</dbReference>
<dbReference type="PANTHER" id="PTHR30537:SF5">
    <property type="entry name" value="HTH-TYPE TRANSCRIPTIONAL ACTIVATOR TTDR-RELATED"/>
    <property type="match status" value="1"/>
</dbReference>
<dbReference type="InterPro" id="IPR005119">
    <property type="entry name" value="LysR_subst-bd"/>
</dbReference>
<comment type="caution">
    <text evidence="6">The sequence shown here is derived from an EMBL/GenBank/DDBJ whole genome shotgun (WGS) entry which is preliminary data.</text>
</comment>
<dbReference type="GO" id="GO:0003677">
    <property type="term" value="F:DNA binding"/>
    <property type="evidence" value="ECO:0007669"/>
    <property type="project" value="UniProtKB-KW"/>
</dbReference>
<sequence length="301" mass="32816">MDTDNLRLFVMAAERLNISAAGRALGLAPAVASARLAKLEHELGVELLRRTTRKVSLSLDGSDFLPYAREILAQADAAKAALGGSETGPKGTLRFAAPSSFAQRHIMPLLPEFHALYPDLTLDLRLSDTRVDAIEGSFDLALRSAPLTDSSLKGRKLADDTRVLCASPSYLKAHGMPNGPSALQDHRLIAWADLAPRELIGPNGETVRLDPAAMNCRIIVDDGDAQREATLAGAGVSINSLWSVSDELRTGRLVRILPEWRLNDSSVLWLVYPRSNVLTPKTRSFIDFLISRLGYHSEWGK</sequence>
<evidence type="ECO:0000256" key="4">
    <source>
        <dbReference type="ARBA" id="ARBA00023163"/>
    </source>
</evidence>
<keyword evidence="4" id="KW-0804">Transcription</keyword>
<keyword evidence="2" id="KW-0805">Transcription regulation</keyword>
<evidence type="ECO:0000313" key="6">
    <source>
        <dbReference type="EMBL" id="KKL46003.1"/>
    </source>
</evidence>
<dbReference type="Pfam" id="PF00126">
    <property type="entry name" value="HTH_1"/>
    <property type="match status" value="1"/>
</dbReference>
<keyword evidence="3" id="KW-0238">DNA-binding</keyword>
<dbReference type="Pfam" id="PF03466">
    <property type="entry name" value="LysR_substrate"/>
    <property type="match status" value="1"/>
</dbReference>
<dbReference type="Gene3D" id="3.40.190.290">
    <property type="match status" value="1"/>
</dbReference>
<evidence type="ECO:0000256" key="2">
    <source>
        <dbReference type="ARBA" id="ARBA00023015"/>
    </source>
</evidence>
<dbReference type="SUPFAM" id="SSF53850">
    <property type="entry name" value="Periplasmic binding protein-like II"/>
    <property type="match status" value="1"/>
</dbReference>
<dbReference type="Gene3D" id="1.10.10.10">
    <property type="entry name" value="Winged helix-like DNA-binding domain superfamily/Winged helix DNA-binding domain"/>
    <property type="match status" value="1"/>
</dbReference>
<proteinExistence type="inferred from homology"/>
<dbReference type="PROSITE" id="PS50931">
    <property type="entry name" value="HTH_LYSR"/>
    <property type="match status" value="1"/>
</dbReference>
<dbReference type="InterPro" id="IPR058163">
    <property type="entry name" value="LysR-type_TF_proteobact-type"/>
</dbReference>
<name>A0A0F9C9D3_9ZZZZ</name>
<evidence type="ECO:0000256" key="3">
    <source>
        <dbReference type="ARBA" id="ARBA00023125"/>
    </source>
</evidence>
<evidence type="ECO:0000256" key="1">
    <source>
        <dbReference type="ARBA" id="ARBA00009437"/>
    </source>
</evidence>
<evidence type="ECO:0000259" key="5">
    <source>
        <dbReference type="PROSITE" id="PS50931"/>
    </source>
</evidence>
<accession>A0A0F9C9D3</accession>
<dbReference type="EMBL" id="LAZR01034191">
    <property type="protein sequence ID" value="KKL46003.1"/>
    <property type="molecule type" value="Genomic_DNA"/>
</dbReference>
<dbReference type="CDD" id="cd08422">
    <property type="entry name" value="PBP2_CrgA_like"/>
    <property type="match status" value="1"/>
</dbReference>
<reference evidence="6" key="1">
    <citation type="journal article" date="2015" name="Nature">
        <title>Complex archaea that bridge the gap between prokaryotes and eukaryotes.</title>
        <authorList>
            <person name="Spang A."/>
            <person name="Saw J.H."/>
            <person name="Jorgensen S.L."/>
            <person name="Zaremba-Niedzwiedzka K."/>
            <person name="Martijn J."/>
            <person name="Lind A.E."/>
            <person name="van Eijk R."/>
            <person name="Schleper C."/>
            <person name="Guy L."/>
            <person name="Ettema T.J."/>
        </authorList>
    </citation>
    <scope>NUCLEOTIDE SEQUENCE</scope>
</reference>
<feature type="domain" description="HTH lysR-type" evidence="5">
    <location>
        <begin position="1"/>
        <end position="58"/>
    </location>
</feature>
<dbReference type="PANTHER" id="PTHR30537">
    <property type="entry name" value="HTH-TYPE TRANSCRIPTIONAL REGULATOR"/>
    <property type="match status" value="1"/>
</dbReference>
<dbReference type="FunFam" id="1.10.10.10:FF:000001">
    <property type="entry name" value="LysR family transcriptional regulator"/>
    <property type="match status" value="1"/>
</dbReference>
<organism evidence="6">
    <name type="scientific">marine sediment metagenome</name>
    <dbReference type="NCBI Taxonomy" id="412755"/>
    <lineage>
        <taxon>unclassified sequences</taxon>
        <taxon>metagenomes</taxon>
        <taxon>ecological metagenomes</taxon>
    </lineage>
</organism>
<dbReference type="InterPro" id="IPR036388">
    <property type="entry name" value="WH-like_DNA-bd_sf"/>
</dbReference>
<dbReference type="GO" id="GO:0003700">
    <property type="term" value="F:DNA-binding transcription factor activity"/>
    <property type="evidence" value="ECO:0007669"/>
    <property type="project" value="InterPro"/>
</dbReference>
<protein>
    <recommendedName>
        <fullName evidence="5">HTH lysR-type domain-containing protein</fullName>
    </recommendedName>
</protein>
<gene>
    <name evidence="6" type="ORF">LCGC14_2349970</name>
</gene>
<dbReference type="InterPro" id="IPR000847">
    <property type="entry name" value="LysR_HTH_N"/>
</dbReference>
<comment type="similarity">
    <text evidence="1">Belongs to the LysR transcriptional regulatory family.</text>
</comment>
<dbReference type="SUPFAM" id="SSF46785">
    <property type="entry name" value="Winged helix' DNA-binding domain"/>
    <property type="match status" value="1"/>
</dbReference>
<dbReference type="AlphaFoldDB" id="A0A0F9C9D3"/>